<feature type="transmembrane region" description="Helical" evidence="1">
    <location>
        <begin position="132"/>
        <end position="150"/>
    </location>
</feature>
<dbReference type="Proteomes" id="UP000241462">
    <property type="component" value="Unassembled WGS sequence"/>
</dbReference>
<evidence type="ECO:0000313" key="2">
    <source>
        <dbReference type="EMBL" id="PSS03307.1"/>
    </source>
</evidence>
<evidence type="ECO:0000313" key="3">
    <source>
        <dbReference type="Proteomes" id="UP000241462"/>
    </source>
</evidence>
<protein>
    <submittedName>
        <fullName evidence="2">Uncharacterized protein</fullName>
    </submittedName>
</protein>
<keyword evidence="1" id="KW-0812">Transmembrane</keyword>
<sequence>MLWDPFFFLDNQGHRAIGHPKRLRQEAYVGIGSRNSEETQDSKNLWVCVPTEPAETRKIPRPRNAFASFCLICAYVSCFGLICLCVLFYVCWCYVCLYLDYHVAFVLCVGVMCACVDYCFYATCLCTCTYTLSRLECLVGILGVIWLGWFESSFSSSGKEWGLLFCCCKCYSRVANKTTQNKTKPLCSLPSFCWWRSFILFVCAWQVARQRGKETQGLLQCSTGPVQSRESERVLGCKERMSLPHG</sequence>
<evidence type="ECO:0000256" key="1">
    <source>
        <dbReference type="SAM" id="Phobius"/>
    </source>
</evidence>
<keyword evidence="1" id="KW-1133">Transmembrane helix</keyword>
<dbReference type="InParanoid" id="A0A2T3ALV2"/>
<accession>A0A2T3ALV2</accession>
<keyword evidence="3" id="KW-1185">Reference proteome</keyword>
<feature type="transmembrane region" description="Helical" evidence="1">
    <location>
        <begin position="101"/>
        <end position="120"/>
    </location>
</feature>
<gene>
    <name evidence="2" type="ORF">BD289DRAFT_221304</name>
</gene>
<dbReference type="AlphaFoldDB" id="A0A2T3ALV2"/>
<feature type="transmembrane region" description="Helical" evidence="1">
    <location>
        <begin position="66"/>
        <end position="89"/>
    </location>
</feature>
<proteinExistence type="predicted"/>
<organism evidence="2 3">
    <name type="scientific">Coniella lustricola</name>
    <dbReference type="NCBI Taxonomy" id="2025994"/>
    <lineage>
        <taxon>Eukaryota</taxon>
        <taxon>Fungi</taxon>
        <taxon>Dikarya</taxon>
        <taxon>Ascomycota</taxon>
        <taxon>Pezizomycotina</taxon>
        <taxon>Sordariomycetes</taxon>
        <taxon>Sordariomycetidae</taxon>
        <taxon>Diaporthales</taxon>
        <taxon>Schizoparmaceae</taxon>
        <taxon>Coniella</taxon>
    </lineage>
</organism>
<reference evidence="2 3" key="1">
    <citation type="journal article" date="2018" name="Mycol. Prog.">
        <title>Coniella lustricola, a new species from submerged detritus.</title>
        <authorList>
            <person name="Raudabaugh D.B."/>
            <person name="Iturriaga T."/>
            <person name="Carver A."/>
            <person name="Mondo S."/>
            <person name="Pangilinan J."/>
            <person name="Lipzen A."/>
            <person name="He G."/>
            <person name="Amirebrahimi M."/>
            <person name="Grigoriev I.V."/>
            <person name="Miller A.N."/>
        </authorList>
    </citation>
    <scope>NUCLEOTIDE SEQUENCE [LARGE SCALE GENOMIC DNA]</scope>
    <source>
        <strain evidence="2 3">B22-T-1</strain>
    </source>
</reference>
<name>A0A2T3ALV2_9PEZI</name>
<dbReference type="EMBL" id="KZ678376">
    <property type="protein sequence ID" value="PSS03307.1"/>
    <property type="molecule type" value="Genomic_DNA"/>
</dbReference>
<keyword evidence="1" id="KW-0472">Membrane</keyword>